<evidence type="ECO:0000313" key="3">
    <source>
        <dbReference type="EMBL" id="RPB26844.1"/>
    </source>
</evidence>
<dbReference type="GO" id="GO:0043399">
    <property type="term" value="F:tRNA adenosine(64)-2'-O-ribosylphosphate transferase activity"/>
    <property type="evidence" value="ECO:0007669"/>
    <property type="project" value="InterPro"/>
</dbReference>
<feature type="domain" description="Rit1 N-terminal" evidence="2">
    <location>
        <begin position="35"/>
        <end position="141"/>
    </location>
</feature>
<sequence length="422" mass="46744">MPKPSYSPLGLPSLRPPSPLPLELSASQISHQISASSRSILNRLRSIHHDSQFPISVHSAYHARLPLVVNKRAGEWYVPPSLRAGSVYFKSTDGHTGNWGFNLRRLNLNLLEIIEKGGGEGAIIVDSTRRGKRYPDSLSKTNKSQHLIFEDYIPLVLVSASRVVKNDGVEGEYIQGAGDDAENWLKTLSLDPQLFWAHHEQILNCQTDDEVTSLIKTLRHLEDTWHTLGLDATGTYSVSLDDTLFVLSKPLVGEKYPLNQGEEHNIIINVSAAVNSSTGAGVSGDLVRPHCGHCRIMDSTRTIFHLPLPQKGKPAKLLREKILPSLLEFLTRESRREGSAKSILVISDDPGDVSVAIALFILSLWYNDTGTQEIPSTLPPSGIDKTYIRRRLTWIISTMGEAISVSRANLNSINAILMQRFD</sequence>
<dbReference type="GO" id="GO:0005737">
    <property type="term" value="C:cytoplasm"/>
    <property type="evidence" value="ECO:0007669"/>
    <property type="project" value="TreeGrafter"/>
</dbReference>
<dbReference type="STRING" id="1051890.A0A3N4LVB3"/>
<dbReference type="InterPro" id="IPR033421">
    <property type="entry name" value="Rit1_DUSP-like"/>
</dbReference>
<protein>
    <submittedName>
        <fullName evidence="3">Initiator tRNA phosphoribosyl transferase</fullName>
    </submittedName>
</protein>
<gene>
    <name evidence="3" type="ORF">L211DRAFT_658304</name>
</gene>
<dbReference type="PANTHER" id="PTHR31811:SF0">
    <property type="entry name" value="TRNA A64-2'-O-RIBOSYLPHOSPHATE TRANSFERASE"/>
    <property type="match status" value="1"/>
</dbReference>
<dbReference type="Proteomes" id="UP000267821">
    <property type="component" value="Unassembled WGS sequence"/>
</dbReference>
<proteinExistence type="predicted"/>
<evidence type="ECO:0000259" key="2">
    <source>
        <dbReference type="Pfam" id="PF17184"/>
    </source>
</evidence>
<feature type="domain" description="Rit1 N-terminal" evidence="2">
    <location>
        <begin position="148"/>
        <end position="218"/>
    </location>
</feature>
<dbReference type="InterPro" id="IPR033449">
    <property type="entry name" value="Rit1_N"/>
</dbReference>
<feature type="domain" description="Rit1 DUSP-like" evidence="1">
    <location>
        <begin position="303"/>
        <end position="417"/>
    </location>
</feature>
<name>A0A3N4LVB3_9PEZI</name>
<dbReference type="InterPro" id="IPR007306">
    <property type="entry name" value="Rit1"/>
</dbReference>
<dbReference type="Pfam" id="PF17184">
    <property type="entry name" value="Rit1_C"/>
    <property type="match status" value="2"/>
</dbReference>
<dbReference type="AlphaFoldDB" id="A0A3N4LVB3"/>
<evidence type="ECO:0000259" key="1">
    <source>
        <dbReference type="Pfam" id="PF04179"/>
    </source>
</evidence>
<evidence type="ECO:0000313" key="4">
    <source>
        <dbReference type="Proteomes" id="UP000267821"/>
    </source>
</evidence>
<dbReference type="OrthoDB" id="45256at2759"/>
<reference evidence="3 4" key="1">
    <citation type="journal article" date="2018" name="Nat. Ecol. Evol.">
        <title>Pezizomycetes genomes reveal the molecular basis of ectomycorrhizal truffle lifestyle.</title>
        <authorList>
            <person name="Murat C."/>
            <person name="Payen T."/>
            <person name="Noel B."/>
            <person name="Kuo A."/>
            <person name="Morin E."/>
            <person name="Chen J."/>
            <person name="Kohler A."/>
            <person name="Krizsan K."/>
            <person name="Balestrini R."/>
            <person name="Da Silva C."/>
            <person name="Montanini B."/>
            <person name="Hainaut M."/>
            <person name="Levati E."/>
            <person name="Barry K.W."/>
            <person name="Belfiori B."/>
            <person name="Cichocki N."/>
            <person name="Clum A."/>
            <person name="Dockter R.B."/>
            <person name="Fauchery L."/>
            <person name="Guy J."/>
            <person name="Iotti M."/>
            <person name="Le Tacon F."/>
            <person name="Lindquist E.A."/>
            <person name="Lipzen A."/>
            <person name="Malagnac F."/>
            <person name="Mello A."/>
            <person name="Molinier V."/>
            <person name="Miyauchi S."/>
            <person name="Poulain J."/>
            <person name="Riccioni C."/>
            <person name="Rubini A."/>
            <person name="Sitrit Y."/>
            <person name="Splivallo R."/>
            <person name="Traeger S."/>
            <person name="Wang M."/>
            <person name="Zifcakova L."/>
            <person name="Wipf D."/>
            <person name="Zambonelli A."/>
            <person name="Paolocci F."/>
            <person name="Nowrousian M."/>
            <person name="Ottonello S."/>
            <person name="Baldrian P."/>
            <person name="Spatafora J.W."/>
            <person name="Henrissat B."/>
            <person name="Nagy L.G."/>
            <person name="Aury J.M."/>
            <person name="Wincker P."/>
            <person name="Grigoriev I.V."/>
            <person name="Bonfante P."/>
            <person name="Martin F.M."/>
        </authorList>
    </citation>
    <scope>NUCLEOTIDE SEQUENCE [LARGE SCALE GENOMIC DNA]</scope>
    <source>
        <strain evidence="3 4">ATCC MYA-4762</strain>
    </source>
</reference>
<organism evidence="3 4">
    <name type="scientific">Terfezia boudieri ATCC MYA-4762</name>
    <dbReference type="NCBI Taxonomy" id="1051890"/>
    <lineage>
        <taxon>Eukaryota</taxon>
        <taxon>Fungi</taxon>
        <taxon>Dikarya</taxon>
        <taxon>Ascomycota</taxon>
        <taxon>Pezizomycotina</taxon>
        <taxon>Pezizomycetes</taxon>
        <taxon>Pezizales</taxon>
        <taxon>Pezizaceae</taxon>
        <taxon>Terfezia</taxon>
    </lineage>
</organism>
<keyword evidence="4" id="KW-1185">Reference proteome</keyword>
<dbReference type="PANTHER" id="PTHR31811">
    <property type="entry name" value="TRNA A64-2'-O-RIBOSYLPHOSPHATE TRANSFERASE"/>
    <property type="match status" value="1"/>
</dbReference>
<dbReference type="InParanoid" id="A0A3N4LVB3"/>
<accession>A0A3N4LVB3</accession>
<keyword evidence="3" id="KW-0808">Transferase</keyword>
<dbReference type="Pfam" id="PF04179">
    <property type="entry name" value="Init_tRNA_PT"/>
    <property type="match status" value="1"/>
</dbReference>
<dbReference type="GO" id="GO:0019988">
    <property type="term" value="P:charged-tRNA amino acid modification"/>
    <property type="evidence" value="ECO:0007669"/>
    <property type="project" value="InterPro"/>
</dbReference>
<dbReference type="EMBL" id="ML121533">
    <property type="protein sequence ID" value="RPB26844.1"/>
    <property type="molecule type" value="Genomic_DNA"/>
</dbReference>
<dbReference type="FunCoup" id="A0A3N4LVB3">
    <property type="interactions" value="52"/>
</dbReference>